<keyword evidence="1" id="KW-0614">Plasmid</keyword>
<gene>
    <name evidence="1" type="ORF">NSU_pLA1096</name>
</gene>
<dbReference type="Proteomes" id="UP000004030">
    <property type="component" value="Unassembled WGS sequence"/>
</dbReference>
<dbReference type="EMBL" id="AGFM01000122">
    <property type="protein sequence ID" value="EHJ57990.1"/>
    <property type="molecule type" value="Genomic_DNA"/>
</dbReference>
<comment type="caution">
    <text evidence="1">The sequence shown here is derived from an EMBL/GenBank/DDBJ whole genome shotgun (WGS) entry which is preliminary data.</text>
</comment>
<dbReference type="AlphaFoldDB" id="G6EL23"/>
<sequence length="344" mass="37367">MYLTLIPGAGSQFGTAARKVIRLSSAIDAGPIAYRIGQIDTLAKCLLASHALYSPEMRASLALHWLSRAWEQYRQDRAITLGASLIGAECAAERNAFLTLLERALCPREKPLTQAIRTVRKIAIRPMASEAADAEAIVAASTGDLDAVLGELDQAKLPQAPLERLLTLVDRFRYSSGDERDALSATARTPCWAINLAAVALGSAFRLSDTPLPFVGVVHRRLFRADRDAGERRTDGRESLLAALHGTACDVARMPRAADIFAREFPNQRSNSRLYLAWMLLFGLGGLTPAQLARALPATKAGAAKLLRQLESRHLARAHGPFAPFVCAITIPMALPDWRHETAS</sequence>
<geneLocation type="plasmid" evidence="1">
    <name>pLA1</name>
</geneLocation>
<organism evidence="1 2">
    <name type="scientific">Novosphingobium pentaromativorans US6-1</name>
    <dbReference type="NCBI Taxonomy" id="1088721"/>
    <lineage>
        <taxon>Bacteria</taxon>
        <taxon>Pseudomonadati</taxon>
        <taxon>Pseudomonadota</taxon>
        <taxon>Alphaproteobacteria</taxon>
        <taxon>Sphingomonadales</taxon>
        <taxon>Sphingomonadaceae</taxon>
        <taxon>Novosphingobium</taxon>
    </lineage>
</organism>
<evidence type="ECO:0000313" key="2">
    <source>
        <dbReference type="Proteomes" id="UP000004030"/>
    </source>
</evidence>
<proteinExistence type="predicted"/>
<dbReference type="PATRIC" id="fig|1088721.3.peg.4949"/>
<protein>
    <submittedName>
        <fullName evidence="1">Uncharacterized protein</fullName>
    </submittedName>
</protein>
<accession>G6EL23</accession>
<evidence type="ECO:0000313" key="1">
    <source>
        <dbReference type="EMBL" id="EHJ57990.1"/>
    </source>
</evidence>
<name>G6EL23_9SPHN</name>
<reference evidence="1 2" key="1">
    <citation type="journal article" date="2012" name="J. Bacteriol.">
        <title>Genome sequence of benzo(a)pyrene-degrading bacterium Novosphingobium pentaromativorans US6-1.</title>
        <authorList>
            <person name="Luo Y.R."/>
            <person name="Kang S.G."/>
            <person name="Kim S.J."/>
            <person name="Kim M.R."/>
            <person name="Li N."/>
            <person name="Lee J.H."/>
            <person name="Kwon K.K."/>
        </authorList>
    </citation>
    <scope>NUCLEOTIDE SEQUENCE [LARGE SCALE GENOMIC DNA]</scope>
    <source>
        <strain evidence="1 2">US6-1</strain>
        <plasmid evidence="1">pLA1</plasmid>
    </source>
</reference>
<keyword evidence="2" id="KW-1185">Reference proteome</keyword>